<reference evidence="2 3" key="1">
    <citation type="journal article" date="2015" name="Genome Announc.">
        <title>Expanding the biotechnology potential of lactobacilli through comparative genomics of 213 strains and associated genera.</title>
        <authorList>
            <person name="Sun Z."/>
            <person name="Harris H.M."/>
            <person name="McCann A."/>
            <person name="Guo C."/>
            <person name="Argimon S."/>
            <person name="Zhang W."/>
            <person name="Yang X."/>
            <person name="Jeffery I.B."/>
            <person name="Cooney J.C."/>
            <person name="Kagawa T.F."/>
            <person name="Liu W."/>
            <person name="Song Y."/>
            <person name="Salvetti E."/>
            <person name="Wrobel A."/>
            <person name="Rasinkangas P."/>
            <person name="Parkhill J."/>
            <person name="Rea M.C."/>
            <person name="O'Sullivan O."/>
            <person name="Ritari J."/>
            <person name="Douillard F.P."/>
            <person name="Paul Ross R."/>
            <person name="Yang R."/>
            <person name="Briner A.E."/>
            <person name="Felis G.E."/>
            <person name="de Vos W.M."/>
            <person name="Barrangou R."/>
            <person name="Klaenhammer T.R."/>
            <person name="Caufield P.W."/>
            <person name="Cui Y."/>
            <person name="Zhang H."/>
            <person name="O'Toole P.W."/>
        </authorList>
    </citation>
    <scope>NUCLEOTIDE SEQUENCE [LARGE SCALE GENOMIC DNA]</scope>
    <source>
        <strain evidence="2 3">DSM 19284</strain>
    </source>
</reference>
<proteinExistence type="predicted"/>
<evidence type="ECO:0000313" key="2">
    <source>
        <dbReference type="EMBL" id="KRL00424.1"/>
    </source>
</evidence>
<dbReference type="AlphaFoldDB" id="A0A0R1MAA4"/>
<keyword evidence="1" id="KW-1133">Transmembrane helix</keyword>
<protein>
    <submittedName>
        <fullName evidence="2">Uncharacterized protein</fullName>
    </submittedName>
</protein>
<comment type="caution">
    <text evidence="2">The sequence shown here is derived from an EMBL/GenBank/DDBJ whole genome shotgun (WGS) entry which is preliminary data.</text>
</comment>
<dbReference type="eggNOG" id="ENOG5030B1P">
    <property type="taxonomic scope" value="Bacteria"/>
</dbReference>
<dbReference type="EMBL" id="AZDU01000045">
    <property type="protein sequence ID" value="KRL00424.1"/>
    <property type="molecule type" value="Genomic_DNA"/>
</dbReference>
<organism evidence="2 3">
    <name type="scientific">Lactobacillus equicursoris DSM 19284 = JCM 14600 = CIP 110162</name>
    <dbReference type="NCBI Taxonomy" id="1293597"/>
    <lineage>
        <taxon>Bacteria</taxon>
        <taxon>Bacillati</taxon>
        <taxon>Bacillota</taxon>
        <taxon>Bacilli</taxon>
        <taxon>Lactobacillales</taxon>
        <taxon>Lactobacillaceae</taxon>
        <taxon>Lactobacillus</taxon>
    </lineage>
</organism>
<sequence length="276" mass="32557">MRKMISKENKLLIRRYLYSMINMYGIIPLRHAYHIFSHQNPLLNIEEDDFWEFTMLDQSGQDYNVAGEGELAQVDLDEDDDEEFYLYGDWVLMDLPVDFKRIKALQKNRLYYVPVKDEFLRRENEWYYERTTATEEYRQYLKDSNPGLSDDRLEEAFFEALTQLHAVSYGKTVEETINSIPKALKKMGFNVKDDDEGDLRHLLRRMLDGTRQEALRGRMYKYHNLPSSLELLEREGLTDENVERIHTGELDAAEVADEIAAKAPDLAAQLMTLYQQ</sequence>
<evidence type="ECO:0000313" key="3">
    <source>
        <dbReference type="Proteomes" id="UP000051074"/>
    </source>
</evidence>
<evidence type="ECO:0000256" key="1">
    <source>
        <dbReference type="SAM" id="Phobius"/>
    </source>
</evidence>
<name>A0A0R1MAA4_9LACO</name>
<keyword evidence="1" id="KW-0472">Membrane</keyword>
<accession>A0A0R1MAA4</accession>
<dbReference type="PATRIC" id="fig|1293597.4.peg.1419"/>
<gene>
    <name evidence="2" type="ORF">FC20_GL001334</name>
</gene>
<dbReference type="Proteomes" id="UP000051074">
    <property type="component" value="Unassembled WGS sequence"/>
</dbReference>
<feature type="transmembrane region" description="Helical" evidence="1">
    <location>
        <begin position="12"/>
        <end position="33"/>
    </location>
</feature>
<keyword evidence="1" id="KW-0812">Transmembrane</keyword>
<keyword evidence="3" id="KW-1185">Reference proteome</keyword>